<name>A0ACA9RP02_9GLOM</name>
<dbReference type="Proteomes" id="UP000789920">
    <property type="component" value="Unassembled WGS sequence"/>
</dbReference>
<proteinExistence type="predicted"/>
<reference evidence="1" key="1">
    <citation type="submission" date="2021-06" db="EMBL/GenBank/DDBJ databases">
        <authorList>
            <person name="Kallberg Y."/>
            <person name="Tangrot J."/>
            <person name="Rosling A."/>
        </authorList>
    </citation>
    <scope>NUCLEOTIDE SEQUENCE</scope>
    <source>
        <strain evidence="1">MA461A</strain>
    </source>
</reference>
<sequence>NSSELYGFGVIINPSFYQSNFLKLLEWLNNNRANNKEIAELNQKNKDLENQIAELNQKNKDLENQNTDLNQKNKNLENQNTELNQKVKDLENQNAKLEQKNNALQNQIKDQENIFQKLKKVEQQVEQCLTVLRTEVNKDTTLDQKMNELVELCKEFGKELPNFRSKRKPFQTKMLKNKKKNDKTESSYKKMKLKHSKIDRCMDLLGIKELTYEQKIDNLLYECYTRREERKKQEKFDPRYSDYIIRKMQRCLFYLGDHAAYYNDREEKLLEEILEE</sequence>
<organism evidence="1 2">
    <name type="scientific">Racocetra persica</name>
    <dbReference type="NCBI Taxonomy" id="160502"/>
    <lineage>
        <taxon>Eukaryota</taxon>
        <taxon>Fungi</taxon>
        <taxon>Fungi incertae sedis</taxon>
        <taxon>Mucoromycota</taxon>
        <taxon>Glomeromycotina</taxon>
        <taxon>Glomeromycetes</taxon>
        <taxon>Diversisporales</taxon>
        <taxon>Gigasporaceae</taxon>
        <taxon>Racocetra</taxon>
    </lineage>
</organism>
<feature type="non-terminal residue" evidence="1">
    <location>
        <position position="276"/>
    </location>
</feature>
<evidence type="ECO:0000313" key="1">
    <source>
        <dbReference type="EMBL" id="CAG8802302.1"/>
    </source>
</evidence>
<gene>
    <name evidence="1" type="ORF">RPERSI_LOCUS21287</name>
</gene>
<evidence type="ECO:0000313" key="2">
    <source>
        <dbReference type="Proteomes" id="UP000789920"/>
    </source>
</evidence>
<accession>A0ACA9RP02</accession>
<protein>
    <submittedName>
        <fullName evidence="1">13103_t:CDS:1</fullName>
    </submittedName>
</protein>
<comment type="caution">
    <text evidence="1">The sequence shown here is derived from an EMBL/GenBank/DDBJ whole genome shotgun (WGS) entry which is preliminary data.</text>
</comment>
<dbReference type="EMBL" id="CAJVQC010062016">
    <property type="protein sequence ID" value="CAG8802302.1"/>
    <property type="molecule type" value="Genomic_DNA"/>
</dbReference>
<keyword evidence="2" id="KW-1185">Reference proteome</keyword>
<feature type="non-terminal residue" evidence="1">
    <location>
        <position position="1"/>
    </location>
</feature>